<dbReference type="RefSeq" id="WP_376999685.1">
    <property type="nucleotide sequence ID" value="NZ_JBHSLC010000115.1"/>
</dbReference>
<dbReference type="Proteomes" id="UP001596166">
    <property type="component" value="Unassembled WGS sequence"/>
</dbReference>
<evidence type="ECO:0000313" key="1">
    <source>
        <dbReference type="EMBL" id="MFC5359561.1"/>
    </source>
</evidence>
<evidence type="ECO:0000313" key="2">
    <source>
        <dbReference type="Proteomes" id="UP001596166"/>
    </source>
</evidence>
<reference evidence="2" key="1">
    <citation type="journal article" date="2019" name="Int. J. Syst. Evol. Microbiol.">
        <title>The Global Catalogue of Microorganisms (GCM) 10K type strain sequencing project: providing services to taxonomists for standard genome sequencing and annotation.</title>
        <authorList>
            <consortium name="The Broad Institute Genomics Platform"/>
            <consortium name="The Broad Institute Genome Sequencing Center for Infectious Disease"/>
            <person name="Wu L."/>
            <person name="Ma J."/>
        </authorList>
    </citation>
    <scope>NUCLEOTIDE SEQUENCE [LARGE SCALE GENOMIC DNA]</scope>
    <source>
        <strain evidence="2">CCUG 58760</strain>
    </source>
</reference>
<dbReference type="EMBL" id="JBHSLC010000115">
    <property type="protein sequence ID" value="MFC5359561.1"/>
    <property type="molecule type" value="Genomic_DNA"/>
</dbReference>
<proteinExistence type="predicted"/>
<accession>A0ABW0GFJ6</accession>
<organism evidence="1 2">
    <name type="scientific">Azospirillum himalayense</name>
    <dbReference type="NCBI Taxonomy" id="654847"/>
    <lineage>
        <taxon>Bacteria</taxon>
        <taxon>Pseudomonadati</taxon>
        <taxon>Pseudomonadota</taxon>
        <taxon>Alphaproteobacteria</taxon>
        <taxon>Rhodospirillales</taxon>
        <taxon>Azospirillaceae</taxon>
        <taxon>Azospirillum</taxon>
    </lineage>
</organism>
<protein>
    <recommendedName>
        <fullName evidence="3">Radical SAM protein</fullName>
    </recommendedName>
</protein>
<keyword evidence="2" id="KW-1185">Reference proteome</keyword>
<evidence type="ECO:0008006" key="3">
    <source>
        <dbReference type="Google" id="ProtNLM"/>
    </source>
</evidence>
<sequence>MRLIRVFPNRTKATPADELAYFGPPDFFAEADEVHISVTFTWDIPAAERLAEQWRHVASVKVGGPAYEKSGQVYPLDFAPGRYIKPGYTFTSRGCPRRCWFCSVWKRYPTSTPIPNFADGWNILDDNLLACARPHVEAVFEMLRRQGRRVEFTGGLEALSLQDYQVDLLASLKPRPNCSFAYDPQDDFETLASAAERLLAAGFTARSHRLRCYVLIGYPKDTFADAEARLNRIMSVGYTPMAMLWRPENPSQERHAPGPDWRRFQRQWARPAIIHSKTQVAA</sequence>
<comment type="caution">
    <text evidence="1">The sequence shown here is derived from an EMBL/GenBank/DDBJ whole genome shotgun (WGS) entry which is preliminary data.</text>
</comment>
<name>A0ABW0GFJ6_9PROT</name>
<dbReference type="InterPro" id="IPR058240">
    <property type="entry name" value="rSAM_sf"/>
</dbReference>
<gene>
    <name evidence="1" type="ORF">ACFPMG_31645</name>
</gene>
<dbReference type="SUPFAM" id="SSF102114">
    <property type="entry name" value="Radical SAM enzymes"/>
    <property type="match status" value="1"/>
</dbReference>